<feature type="transmembrane region" description="Helical" evidence="1">
    <location>
        <begin position="163"/>
        <end position="183"/>
    </location>
</feature>
<feature type="transmembrane region" description="Helical" evidence="1">
    <location>
        <begin position="133"/>
        <end position="151"/>
    </location>
</feature>
<keyword evidence="1" id="KW-1133">Transmembrane helix</keyword>
<accession>A0A6J4UIP6</accession>
<evidence type="ECO:0008006" key="3">
    <source>
        <dbReference type="Google" id="ProtNLM"/>
    </source>
</evidence>
<dbReference type="AlphaFoldDB" id="A0A6J4UIP6"/>
<feature type="transmembrane region" description="Helical" evidence="1">
    <location>
        <begin position="99"/>
        <end position="121"/>
    </location>
</feature>
<proteinExistence type="predicted"/>
<dbReference type="EMBL" id="CADCWL010000036">
    <property type="protein sequence ID" value="CAA9551794.1"/>
    <property type="molecule type" value="Genomic_DNA"/>
</dbReference>
<feature type="transmembrane region" description="Helical" evidence="1">
    <location>
        <begin position="64"/>
        <end position="87"/>
    </location>
</feature>
<protein>
    <recommendedName>
        <fullName evidence="3">DUF4386 family protein</fullName>
    </recommendedName>
</protein>
<evidence type="ECO:0000256" key="1">
    <source>
        <dbReference type="SAM" id="Phobius"/>
    </source>
</evidence>
<reference evidence="2" key="1">
    <citation type="submission" date="2020-02" db="EMBL/GenBank/DDBJ databases">
        <authorList>
            <person name="Meier V. D."/>
        </authorList>
    </citation>
    <scope>NUCLEOTIDE SEQUENCE</scope>
    <source>
        <strain evidence="2">AVDCRST_MAG19</strain>
    </source>
</reference>
<feature type="transmembrane region" description="Helical" evidence="1">
    <location>
        <begin position="189"/>
        <end position="206"/>
    </location>
</feature>
<keyword evidence="1" id="KW-0812">Transmembrane</keyword>
<sequence>MSSVRCAGLAALVGGILCLVLTPIQAYIWSGADAPPLVLASRPLLDQSRRLHEAVGPRLGLSDYYFYGRMFCLVYLLAMPGLIGLHARQARGGGRGEKAWFRALLAALVAALIGDVVAYWGGTDLGNLQGLGFTLEVLALLAVLVSSGFYGRATLRSHVVPRWSTWLLILAGPAAVLGVFVTGYVPHGAVLPFSLAVAVVGFFLLAREPDRAAPNSLLADA</sequence>
<organism evidence="2">
    <name type="scientific">uncultured Thermomicrobiales bacterium</name>
    <dbReference type="NCBI Taxonomy" id="1645740"/>
    <lineage>
        <taxon>Bacteria</taxon>
        <taxon>Pseudomonadati</taxon>
        <taxon>Thermomicrobiota</taxon>
        <taxon>Thermomicrobia</taxon>
        <taxon>Thermomicrobiales</taxon>
        <taxon>environmental samples</taxon>
    </lineage>
</organism>
<evidence type="ECO:0000313" key="2">
    <source>
        <dbReference type="EMBL" id="CAA9551794.1"/>
    </source>
</evidence>
<gene>
    <name evidence="2" type="ORF">AVDCRST_MAG19-767</name>
</gene>
<keyword evidence="1" id="KW-0472">Membrane</keyword>
<name>A0A6J4UIP6_9BACT</name>